<dbReference type="AlphaFoldDB" id="A0A426DI62"/>
<sequence length="80" mass="9301">MNHNESEQFKWLLCPVCRSKTRIKMRSDTELRNFPLFCPKCKQEILISVTQFHISVIVMKRSADCTGVAEVSMCCKQSYP</sequence>
<evidence type="ECO:0000313" key="1">
    <source>
        <dbReference type="EMBL" id="RRK32509.1"/>
    </source>
</evidence>
<proteinExistence type="predicted"/>
<dbReference type="Pfam" id="PF14205">
    <property type="entry name" value="Cys_rich_KTR"/>
    <property type="match status" value="1"/>
</dbReference>
<dbReference type="Proteomes" id="UP000274920">
    <property type="component" value="Unassembled WGS sequence"/>
</dbReference>
<reference evidence="1" key="1">
    <citation type="submission" date="2018-10" db="EMBL/GenBank/DDBJ databases">
        <title>Schaedlerella arabinophila gen. nov. sp. nov., isolated from the mouse intestinal tract and comparative analysis with the genome of the closely related altered Schaedler flora strain ASF502.</title>
        <authorList>
            <person name="Miyake S."/>
            <person name="Soh M."/>
            <person name="Seedorf H."/>
        </authorList>
    </citation>
    <scope>NUCLEOTIDE SEQUENCE [LARGE SCALE GENOMIC DNA]</scope>
    <source>
        <strain evidence="1">DSM 106076</strain>
    </source>
</reference>
<evidence type="ECO:0000313" key="2">
    <source>
        <dbReference type="Proteomes" id="UP000274920"/>
    </source>
</evidence>
<name>A0A426DI62_9FIRM</name>
<dbReference type="EMBL" id="RHJS01000002">
    <property type="protein sequence ID" value="RRK32509.1"/>
    <property type="molecule type" value="Genomic_DNA"/>
</dbReference>
<accession>A0A426DI62</accession>
<protein>
    <submittedName>
        <fullName evidence="1">Conjugal transfer protein</fullName>
    </submittedName>
</protein>
<comment type="caution">
    <text evidence="1">The sequence shown here is derived from an EMBL/GenBank/DDBJ whole genome shotgun (WGS) entry which is preliminary data.</text>
</comment>
<organism evidence="1 2">
    <name type="scientific">Schaedlerella arabinosiphila</name>
    <dbReference type="NCBI Taxonomy" id="2044587"/>
    <lineage>
        <taxon>Bacteria</taxon>
        <taxon>Bacillati</taxon>
        <taxon>Bacillota</taxon>
        <taxon>Clostridia</taxon>
        <taxon>Lachnospirales</taxon>
        <taxon>Lachnospiraceae</taxon>
        <taxon>Schaedlerella</taxon>
    </lineage>
</organism>
<gene>
    <name evidence="1" type="ORF">EBB54_14940</name>
</gene>
<dbReference type="InterPro" id="IPR025957">
    <property type="entry name" value="Cys_rich_KTR"/>
</dbReference>
<keyword evidence="2" id="KW-1185">Reference proteome</keyword>
<dbReference type="RefSeq" id="WP_125127970.1">
    <property type="nucleotide sequence ID" value="NZ_RHJS01000002.1"/>
</dbReference>